<evidence type="ECO:0000313" key="11">
    <source>
        <dbReference type="Proteomes" id="UP000001964"/>
    </source>
</evidence>
<keyword evidence="5 7" id="KW-0560">Oxidoreductase</keyword>
<evidence type="ECO:0000256" key="8">
    <source>
        <dbReference type="PIRSR" id="PIRSR000232-1"/>
    </source>
</evidence>
<keyword evidence="11" id="KW-1185">Reference proteome</keyword>
<protein>
    <recommendedName>
        <fullName evidence="7">Putative NAD(P)H nitroreductase</fullName>
        <ecNumber evidence="7">1.-.-.-</ecNumber>
    </recommendedName>
</protein>
<comment type="cofactor">
    <cofactor evidence="8">
        <name>FMN</name>
        <dbReference type="ChEBI" id="CHEBI:58210"/>
    </cofactor>
    <text evidence="8">Binds 1 FMN per subunit.</text>
</comment>
<comment type="similarity">
    <text evidence="1 7">Belongs to the nitroreductase family.</text>
</comment>
<dbReference type="EC" id="1.-.-.-" evidence="7"/>
<accession>Q0AQT3</accession>
<feature type="binding site" description="in other chain" evidence="8">
    <location>
        <begin position="32"/>
        <end position="34"/>
    </location>
    <ligand>
        <name>FMN</name>
        <dbReference type="ChEBI" id="CHEBI:58210"/>
        <note>ligand shared between dimeric partners</note>
    </ligand>
</feature>
<organism evidence="10 11">
    <name type="scientific">Maricaulis maris (strain MCS10)</name>
    <name type="common">Caulobacter maris</name>
    <dbReference type="NCBI Taxonomy" id="394221"/>
    <lineage>
        <taxon>Bacteria</taxon>
        <taxon>Pseudomonadati</taxon>
        <taxon>Pseudomonadota</taxon>
        <taxon>Alphaproteobacteria</taxon>
        <taxon>Maricaulales</taxon>
        <taxon>Maricaulaceae</taxon>
        <taxon>Maricaulis</taxon>
    </lineage>
</organism>
<dbReference type="PANTHER" id="PTHR43821:SF1">
    <property type="entry name" value="NAD(P)H NITROREDUCTASE YDJA-RELATED"/>
    <property type="match status" value="1"/>
</dbReference>
<dbReference type="CDD" id="cd02135">
    <property type="entry name" value="YdjA-like"/>
    <property type="match status" value="1"/>
</dbReference>
<dbReference type="InterPro" id="IPR029479">
    <property type="entry name" value="Nitroreductase"/>
</dbReference>
<dbReference type="STRING" id="394221.Mmar10_1061"/>
<dbReference type="GO" id="GO:0016491">
    <property type="term" value="F:oxidoreductase activity"/>
    <property type="evidence" value="ECO:0007669"/>
    <property type="project" value="UniProtKB-UniRule"/>
</dbReference>
<dbReference type="EMBL" id="CP000449">
    <property type="protein sequence ID" value="ABI65354.1"/>
    <property type="molecule type" value="Genomic_DNA"/>
</dbReference>
<sequence length="208" mass="22912">MNDPEITQFPAPGDQLPPCNPCEGTLTLLARRRSTTAVTMTGPGPSQHQIDQLLRIAARVPDHGKLAPWRFLVFDGDSRARIGRELGEVFAAANPDATASQIEFETNRFVRAPLVVAVISRVIERHKVPEWEQILSAGAACQNLLIAASAMGFAAQWLTEWYAFDPAIKDAMGLRSGERIAGFIYIGTGPQEVQERPRPEPQIDRWNG</sequence>
<feature type="binding site" evidence="8">
    <location>
        <position position="63"/>
    </location>
    <ligand>
        <name>FMN</name>
        <dbReference type="ChEBI" id="CHEBI:58210"/>
        <note>ligand shared between dimeric partners</note>
    </ligand>
</feature>
<dbReference type="HOGENOM" id="CLU_070764_5_0_5"/>
<evidence type="ECO:0000256" key="3">
    <source>
        <dbReference type="ARBA" id="ARBA00022643"/>
    </source>
</evidence>
<dbReference type="AlphaFoldDB" id="Q0AQT3"/>
<keyword evidence="3 7" id="KW-0288">FMN</keyword>
<dbReference type="InterPro" id="IPR026021">
    <property type="entry name" value="YdjA-like"/>
</dbReference>
<feature type="binding site" description="in other chain" evidence="8">
    <location>
        <begin position="157"/>
        <end position="159"/>
    </location>
    <ligand>
        <name>FMN</name>
        <dbReference type="ChEBI" id="CHEBI:58210"/>
        <note>ligand shared between dimeric partners</note>
    </ligand>
</feature>
<proteinExistence type="inferred from homology"/>
<evidence type="ECO:0000256" key="6">
    <source>
        <dbReference type="ARBA" id="ARBA00023027"/>
    </source>
</evidence>
<dbReference type="Pfam" id="PF00881">
    <property type="entry name" value="Nitroreductase"/>
    <property type="match status" value="1"/>
</dbReference>
<keyword evidence="2 7" id="KW-0285">Flavoprotein</keyword>
<evidence type="ECO:0000256" key="5">
    <source>
        <dbReference type="ARBA" id="ARBA00023002"/>
    </source>
</evidence>
<gene>
    <name evidence="10" type="ordered locus">Mmar10_1061</name>
</gene>
<evidence type="ECO:0000256" key="4">
    <source>
        <dbReference type="ARBA" id="ARBA00022857"/>
    </source>
</evidence>
<keyword evidence="4 7" id="KW-0521">NADP</keyword>
<evidence type="ECO:0000313" key="10">
    <source>
        <dbReference type="EMBL" id="ABI65354.1"/>
    </source>
</evidence>
<dbReference type="OrthoDB" id="9804207at2"/>
<dbReference type="Proteomes" id="UP000001964">
    <property type="component" value="Chromosome"/>
</dbReference>
<evidence type="ECO:0000256" key="7">
    <source>
        <dbReference type="PIRNR" id="PIRNR000232"/>
    </source>
</evidence>
<feature type="binding site" evidence="8">
    <location>
        <position position="59"/>
    </location>
    <ligand>
        <name>FMN</name>
        <dbReference type="ChEBI" id="CHEBI:58210"/>
        <note>ligand shared between dimeric partners</note>
    </ligand>
</feature>
<evidence type="ECO:0000256" key="1">
    <source>
        <dbReference type="ARBA" id="ARBA00007118"/>
    </source>
</evidence>
<dbReference type="RefSeq" id="WP_011643001.1">
    <property type="nucleotide sequence ID" value="NC_008347.1"/>
</dbReference>
<evidence type="ECO:0000256" key="2">
    <source>
        <dbReference type="ARBA" id="ARBA00022630"/>
    </source>
</evidence>
<dbReference type="KEGG" id="mmr:Mmar10_1061"/>
<dbReference type="InterPro" id="IPR000415">
    <property type="entry name" value="Nitroreductase-like"/>
</dbReference>
<keyword evidence="6 7" id="KW-0520">NAD</keyword>
<evidence type="ECO:0000259" key="9">
    <source>
        <dbReference type="Pfam" id="PF00881"/>
    </source>
</evidence>
<dbReference type="SUPFAM" id="SSF55469">
    <property type="entry name" value="FMN-dependent nitroreductase-like"/>
    <property type="match status" value="1"/>
</dbReference>
<dbReference type="PIRSF" id="PIRSF000232">
    <property type="entry name" value="YdjA"/>
    <property type="match status" value="1"/>
</dbReference>
<reference evidence="10 11" key="1">
    <citation type="submission" date="2006-08" db="EMBL/GenBank/DDBJ databases">
        <title>Complete sequence of Maricaulis maris MCS10.</title>
        <authorList>
            <consortium name="US DOE Joint Genome Institute"/>
            <person name="Copeland A."/>
            <person name="Lucas S."/>
            <person name="Lapidus A."/>
            <person name="Barry K."/>
            <person name="Detter J.C."/>
            <person name="Glavina del Rio T."/>
            <person name="Hammon N."/>
            <person name="Israni S."/>
            <person name="Dalin E."/>
            <person name="Tice H."/>
            <person name="Pitluck S."/>
            <person name="Saunders E."/>
            <person name="Brettin T."/>
            <person name="Bruce D."/>
            <person name="Han C."/>
            <person name="Tapia R."/>
            <person name="Gilna P."/>
            <person name="Schmutz J."/>
            <person name="Larimer F."/>
            <person name="Land M."/>
            <person name="Hauser L."/>
            <person name="Kyrpides N."/>
            <person name="Mikhailova N."/>
            <person name="Viollier P."/>
            <person name="Stephens C."/>
            <person name="Richardson P."/>
        </authorList>
    </citation>
    <scope>NUCLEOTIDE SEQUENCE [LARGE SCALE GENOMIC DNA]</scope>
    <source>
        <strain evidence="10 11">MCS10</strain>
    </source>
</reference>
<dbReference type="InterPro" id="IPR052530">
    <property type="entry name" value="NAD(P)H_nitroreductase"/>
</dbReference>
<dbReference type="eggNOG" id="COG0778">
    <property type="taxonomic scope" value="Bacteria"/>
</dbReference>
<dbReference type="Gene3D" id="3.40.109.10">
    <property type="entry name" value="NADH Oxidase"/>
    <property type="match status" value="1"/>
</dbReference>
<name>Q0AQT3_MARMM</name>
<feature type="domain" description="Nitroreductase" evidence="9">
    <location>
        <begin position="30"/>
        <end position="187"/>
    </location>
</feature>
<dbReference type="PANTHER" id="PTHR43821">
    <property type="entry name" value="NAD(P)H NITROREDUCTASE YDJA-RELATED"/>
    <property type="match status" value="1"/>
</dbReference>